<dbReference type="STRING" id="933852.A0A0C3ABW4"/>
<gene>
    <name evidence="1" type="ORF">M408DRAFT_33612</name>
</gene>
<dbReference type="HOGENOM" id="CLU_006058_1_0_1"/>
<dbReference type="AlphaFoldDB" id="A0A0C3ABW4"/>
<feature type="non-terminal residue" evidence="1">
    <location>
        <position position="171"/>
    </location>
</feature>
<organism evidence="1 2">
    <name type="scientific">Serendipita vermifera MAFF 305830</name>
    <dbReference type="NCBI Taxonomy" id="933852"/>
    <lineage>
        <taxon>Eukaryota</taxon>
        <taxon>Fungi</taxon>
        <taxon>Dikarya</taxon>
        <taxon>Basidiomycota</taxon>
        <taxon>Agaricomycotina</taxon>
        <taxon>Agaricomycetes</taxon>
        <taxon>Sebacinales</taxon>
        <taxon>Serendipitaceae</taxon>
        <taxon>Serendipita</taxon>
    </lineage>
</organism>
<dbReference type="Proteomes" id="UP000054097">
    <property type="component" value="Unassembled WGS sequence"/>
</dbReference>
<dbReference type="OrthoDB" id="3254233at2759"/>
<reference evidence="2" key="2">
    <citation type="submission" date="2015-01" db="EMBL/GenBank/DDBJ databases">
        <title>Evolutionary Origins and Diversification of the Mycorrhizal Mutualists.</title>
        <authorList>
            <consortium name="DOE Joint Genome Institute"/>
            <consortium name="Mycorrhizal Genomics Consortium"/>
            <person name="Kohler A."/>
            <person name="Kuo A."/>
            <person name="Nagy L.G."/>
            <person name="Floudas D."/>
            <person name="Copeland A."/>
            <person name="Barry K.W."/>
            <person name="Cichocki N."/>
            <person name="Veneault-Fourrey C."/>
            <person name="LaButti K."/>
            <person name="Lindquist E.A."/>
            <person name="Lipzen A."/>
            <person name="Lundell T."/>
            <person name="Morin E."/>
            <person name="Murat C."/>
            <person name="Riley R."/>
            <person name="Ohm R."/>
            <person name="Sun H."/>
            <person name="Tunlid A."/>
            <person name="Henrissat B."/>
            <person name="Grigoriev I.V."/>
            <person name="Hibbett D.S."/>
            <person name="Martin F."/>
        </authorList>
    </citation>
    <scope>NUCLEOTIDE SEQUENCE [LARGE SCALE GENOMIC DNA]</scope>
    <source>
        <strain evidence="2">MAFF 305830</strain>
    </source>
</reference>
<sequence>LPFASPPPAELANKLVRSTVISRPDLFKIVTPVKVSQLARLLVAHPNRPFVESLLSSLREGFWPWADTTQEPEEVTRNNNRHRDWTEDEMAFIQDTCREEEEAGRFSLSFGSQLLPGMVCGPVFPVPKPGTNKLRLVTDHSAGIHSLNSLIPEDSRSVRFDNLHDLGSSLR</sequence>
<proteinExistence type="predicted"/>
<accession>A0A0C3ABW4</accession>
<dbReference type="InterPro" id="IPR043502">
    <property type="entry name" value="DNA/RNA_pol_sf"/>
</dbReference>
<feature type="non-terminal residue" evidence="1">
    <location>
        <position position="1"/>
    </location>
</feature>
<reference evidence="1 2" key="1">
    <citation type="submission" date="2014-04" db="EMBL/GenBank/DDBJ databases">
        <authorList>
            <consortium name="DOE Joint Genome Institute"/>
            <person name="Kuo A."/>
            <person name="Zuccaro A."/>
            <person name="Kohler A."/>
            <person name="Nagy L.G."/>
            <person name="Floudas D."/>
            <person name="Copeland A."/>
            <person name="Barry K.W."/>
            <person name="Cichocki N."/>
            <person name="Veneault-Fourrey C."/>
            <person name="LaButti K."/>
            <person name="Lindquist E.A."/>
            <person name="Lipzen A."/>
            <person name="Lundell T."/>
            <person name="Morin E."/>
            <person name="Murat C."/>
            <person name="Sun H."/>
            <person name="Tunlid A."/>
            <person name="Henrissat B."/>
            <person name="Grigoriev I.V."/>
            <person name="Hibbett D.S."/>
            <person name="Martin F."/>
            <person name="Nordberg H.P."/>
            <person name="Cantor M.N."/>
            <person name="Hua S.X."/>
        </authorList>
    </citation>
    <scope>NUCLEOTIDE SEQUENCE [LARGE SCALE GENOMIC DNA]</scope>
    <source>
        <strain evidence="1 2">MAFF 305830</strain>
    </source>
</reference>
<evidence type="ECO:0000313" key="1">
    <source>
        <dbReference type="EMBL" id="KIM22105.1"/>
    </source>
</evidence>
<dbReference type="EMBL" id="KN824363">
    <property type="protein sequence ID" value="KIM22105.1"/>
    <property type="molecule type" value="Genomic_DNA"/>
</dbReference>
<name>A0A0C3ABW4_SERVB</name>
<dbReference type="SUPFAM" id="SSF56672">
    <property type="entry name" value="DNA/RNA polymerases"/>
    <property type="match status" value="1"/>
</dbReference>
<evidence type="ECO:0000313" key="2">
    <source>
        <dbReference type="Proteomes" id="UP000054097"/>
    </source>
</evidence>
<protein>
    <submittedName>
        <fullName evidence="1">Uncharacterized protein</fullName>
    </submittedName>
</protein>
<keyword evidence="2" id="KW-1185">Reference proteome</keyword>